<feature type="region of interest" description="Disordered" evidence="1">
    <location>
        <begin position="1"/>
        <end position="49"/>
    </location>
</feature>
<dbReference type="OrthoDB" id="9996895at2759"/>
<evidence type="ECO:0000313" key="4">
    <source>
        <dbReference type="Proteomes" id="UP000308768"/>
    </source>
</evidence>
<feature type="compositionally biased region" description="Basic and acidic residues" evidence="1">
    <location>
        <begin position="387"/>
        <end position="398"/>
    </location>
</feature>
<feature type="region of interest" description="Disordered" evidence="1">
    <location>
        <begin position="449"/>
        <end position="475"/>
    </location>
</feature>
<feature type="compositionally biased region" description="Basic residues" evidence="1">
    <location>
        <begin position="296"/>
        <end position="306"/>
    </location>
</feature>
<feature type="region of interest" description="Disordered" evidence="1">
    <location>
        <begin position="1273"/>
        <end position="1302"/>
    </location>
</feature>
<dbReference type="Proteomes" id="UP000308768">
    <property type="component" value="Unassembled WGS sequence"/>
</dbReference>
<feature type="domain" description="AAA+ ATPase" evidence="2">
    <location>
        <begin position="721"/>
        <end position="926"/>
    </location>
</feature>
<accession>A0A4U0XWR3</accession>
<feature type="compositionally biased region" description="Basic and acidic residues" evidence="1">
    <location>
        <begin position="66"/>
        <end position="80"/>
    </location>
</feature>
<feature type="region of interest" description="Disordered" evidence="1">
    <location>
        <begin position="278"/>
        <end position="306"/>
    </location>
</feature>
<evidence type="ECO:0000256" key="1">
    <source>
        <dbReference type="SAM" id="MobiDB-lite"/>
    </source>
</evidence>
<dbReference type="Gene3D" id="3.40.50.300">
    <property type="entry name" value="P-loop containing nucleotide triphosphate hydrolases"/>
    <property type="match status" value="1"/>
</dbReference>
<dbReference type="GO" id="GO:0005524">
    <property type="term" value="F:ATP binding"/>
    <property type="evidence" value="ECO:0007669"/>
    <property type="project" value="InterPro"/>
</dbReference>
<dbReference type="InterPro" id="IPR003593">
    <property type="entry name" value="AAA+_ATPase"/>
</dbReference>
<reference evidence="3 4" key="1">
    <citation type="submission" date="2017-03" db="EMBL/GenBank/DDBJ databases">
        <title>Genomes of endolithic fungi from Antarctica.</title>
        <authorList>
            <person name="Coleine C."/>
            <person name="Masonjones S."/>
            <person name="Stajich J.E."/>
        </authorList>
    </citation>
    <scope>NUCLEOTIDE SEQUENCE [LARGE SCALE GENOMIC DNA]</scope>
    <source>
        <strain evidence="3 4">CCFEE 5187</strain>
    </source>
</reference>
<feature type="region of interest" description="Disordered" evidence="1">
    <location>
        <begin position="345"/>
        <end position="408"/>
    </location>
</feature>
<feature type="region of interest" description="Disordered" evidence="1">
    <location>
        <begin position="1327"/>
        <end position="1364"/>
    </location>
</feature>
<evidence type="ECO:0000313" key="3">
    <source>
        <dbReference type="EMBL" id="TKA82352.1"/>
    </source>
</evidence>
<dbReference type="InterPro" id="IPR027417">
    <property type="entry name" value="P-loop_NTPase"/>
</dbReference>
<dbReference type="SMART" id="SM00382">
    <property type="entry name" value="AAA"/>
    <property type="match status" value="1"/>
</dbReference>
<feature type="compositionally biased region" description="Polar residues" evidence="1">
    <location>
        <begin position="35"/>
        <end position="44"/>
    </location>
</feature>
<feature type="region of interest" description="Disordered" evidence="1">
    <location>
        <begin position="62"/>
        <end position="103"/>
    </location>
</feature>
<comment type="caution">
    <text evidence="3">The sequence shown here is derived from an EMBL/GenBank/DDBJ whole genome shotgun (WGS) entry which is preliminary data.</text>
</comment>
<sequence>MKLHEEKTTLHQFFVKPQRQFGSHSPERPVEASIPSHNNKNPNQELEVDPIDEVRAAVKARAVTTHVEREERPKKDHDIAVEIQSPLKPKPRAGGTRARKPRQASTLDLAFGDGRLPTVEVQDTESDLNVVRRKRRKTAAPIAPEQERSLLIPRSTNWYQQQIAGTGTDHSSQENTVLAGLSSPSKRRSDCLPQMANIAPATSPQQEYAGSSYGPMDSNALPSVPWSPPSRSSPVVTLQPAQDMSHSTVYRGDVLQAPLLSDSPERKMLRLNARGRFSSPVLNPMHQDTAEETKPKTRKSRRARGQRKHLVVVCAYGSDVSSRTDIARRIEQILKGTMTTKKVTSKDLGVAPKPSGPPKPTHPFFLGKSGHSQEPGLTAQSSSEVLSKPRQEQLETRKTSAVTPGKLRSQIQVRQDDRAFSGFGIGAFGSTQDRSMIKHPGACEPAWPSRGAAHVRGPQECPSRPCSRGDEQPTPSVVSVVRGQRKLKYKAIRVAEDENIISRFDQVLRSSQGDVVDEYGFKRPPAALRIPERLLITGSELQSMVRKRVRAHLPDPVAVVGDPRSTDDELHGSDLFATHPALSALFGSIADTLTPFDQCKYEQQMWVQKYAPKTAAQVLQSRKEVTTLRDWLGKLTISAVESGNKPPLNASTKLENKKPRKKRRKQAEGLEGFIVSSDENACDMDELTEPEDVVQLDGLRPPQKRSQVRVGVQDADTSIKFSSAILLSGPHGCGKTAAVFAVAKELGFDVFEINAGSRRSGKDILDRVGNMAQNHQVQRAHNDSTTASADEDLDHVSETLRRDLESGRQGTMNSFFLPKAQKKEKVRSRPKKIAVLPTKNNSKEPGMSRLRHQKQSLILLEEVDVLFEEDKQFWTTVLELIAHSKRPIIMTCNDESVVPLRIIPLHAILRFTWAPLDLATDYLLLLAAREGHVLERNAVSSLYEAKGCDLRASITELDFWCQMAVGDPKGGLSWLYQRWPPGKDVNEQGRTLRVVSKGTYAKGMGWLNRDVPAGVEAKKFDVEAELLLQARESWDLEVGVGQNLPSTQEFQPLNSTTDFESAAEPRPREDVFSTLKQFGHLLDGLSAADVYCKIGTPSTYQERMDPTQPTLSERARANYVQGDQLIQADTSADYTNLDLQLLLTTQLLAKRSVLNSNDPSLDEGVDSSHDLQAHILRGFSLAPVTEATIISAIIDRNKPHLSAHALTRHDFSLAFDPIAAPPTSALSTATGMLASVFDRPFNIVTTDLAPYARGIVRYDLRLEEQRLRLSGLVSQGGQPGKRVRTTRAARSALEGGQRESTRRERWFPKALNMALVLRTGGREWGRAVSEVEGERESEGFVPSPGTEERRGSGGSAGVSVSKGE</sequence>
<dbReference type="EMBL" id="NAJN01000002">
    <property type="protein sequence ID" value="TKA82352.1"/>
    <property type="molecule type" value="Genomic_DNA"/>
</dbReference>
<evidence type="ECO:0000259" key="2">
    <source>
        <dbReference type="SMART" id="SM00382"/>
    </source>
</evidence>
<gene>
    <name evidence="3" type="ORF">B0A49_00093</name>
</gene>
<name>A0A4U0XWR3_9PEZI</name>
<dbReference type="STRING" id="331657.A0A4U0XWR3"/>
<dbReference type="GO" id="GO:0016887">
    <property type="term" value="F:ATP hydrolysis activity"/>
    <property type="evidence" value="ECO:0007669"/>
    <property type="project" value="InterPro"/>
</dbReference>
<dbReference type="SUPFAM" id="SSF52540">
    <property type="entry name" value="P-loop containing nucleoside triphosphate hydrolases"/>
    <property type="match status" value="1"/>
</dbReference>
<dbReference type="PANTHER" id="PTHR23389">
    <property type="entry name" value="CHROMOSOME TRANSMISSION FIDELITY FACTOR 18"/>
    <property type="match status" value="1"/>
</dbReference>
<dbReference type="Pfam" id="PF00004">
    <property type="entry name" value="AAA"/>
    <property type="match status" value="1"/>
</dbReference>
<dbReference type="PANTHER" id="PTHR23389:SF21">
    <property type="entry name" value="ATPASE FAMILY AAA DOMAIN-CONTAINING PROTEIN 5"/>
    <property type="match status" value="1"/>
</dbReference>
<feature type="region of interest" description="Disordered" evidence="1">
    <location>
        <begin position="642"/>
        <end position="669"/>
    </location>
</feature>
<dbReference type="GO" id="GO:0005634">
    <property type="term" value="C:nucleus"/>
    <property type="evidence" value="ECO:0007669"/>
    <property type="project" value="TreeGrafter"/>
</dbReference>
<dbReference type="GO" id="GO:0003677">
    <property type="term" value="F:DNA binding"/>
    <property type="evidence" value="ECO:0007669"/>
    <property type="project" value="TreeGrafter"/>
</dbReference>
<organism evidence="3 4">
    <name type="scientific">Cryomyces minteri</name>
    <dbReference type="NCBI Taxonomy" id="331657"/>
    <lineage>
        <taxon>Eukaryota</taxon>
        <taxon>Fungi</taxon>
        <taxon>Dikarya</taxon>
        <taxon>Ascomycota</taxon>
        <taxon>Pezizomycotina</taxon>
        <taxon>Dothideomycetes</taxon>
        <taxon>Dothideomycetes incertae sedis</taxon>
        <taxon>Cryomyces</taxon>
    </lineage>
</organism>
<protein>
    <recommendedName>
        <fullName evidence="2">AAA+ ATPase domain-containing protein</fullName>
    </recommendedName>
</protein>
<proteinExistence type="predicted"/>
<dbReference type="InterPro" id="IPR003959">
    <property type="entry name" value="ATPase_AAA_core"/>
</dbReference>
<keyword evidence="4" id="KW-1185">Reference proteome</keyword>